<dbReference type="GO" id="GO:0003700">
    <property type="term" value="F:DNA-binding transcription factor activity"/>
    <property type="evidence" value="ECO:0007669"/>
    <property type="project" value="TreeGrafter"/>
</dbReference>
<comment type="caution">
    <text evidence="3">The sequence shown here is derived from an EMBL/GenBank/DDBJ whole genome shotgun (WGS) entry which is preliminary data.</text>
</comment>
<dbReference type="Proteomes" id="UP000252517">
    <property type="component" value="Unassembled WGS sequence"/>
</dbReference>
<dbReference type="InterPro" id="IPR050807">
    <property type="entry name" value="TransReg_Diox_bact_type"/>
</dbReference>
<evidence type="ECO:0000256" key="1">
    <source>
        <dbReference type="ARBA" id="ARBA00023125"/>
    </source>
</evidence>
<protein>
    <submittedName>
        <fullName evidence="3">XRE family transcriptional regulator</fullName>
    </submittedName>
</protein>
<dbReference type="Gene3D" id="1.10.260.40">
    <property type="entry name" value="lambda repressor-like DNA-binding domains"/>
    <property type="match status" value="1"/>
</dbReference>
<sequence>MEHPQQAKLDQQIARQLRHLRQQRNWTLDQLASKTGISKSTLSRLEKADVSPTTDMLAKLCSAYTLTLSRLMLLIEDNFQPHYPVSQQPVWTDPKTGFVRRSLSPPASTLAGEVLECTIPANTTITYEQPPKTGLEHHLVMQDGEITLSLDHTSYTLRPGESLRYQLTGASRFQTPAKSAARYYLFIV</sequence>
<dbReference type="SMART" id="SM00530">
    <property type="entry name" value="HTH_XRE"/>
    <property type="match status" value="1"/>
</dbReference>
<dbReference type="PANTHER" id="PTHR46797:SF10">
    <property type="entry name" value="BLR1115 PROTEIN"/>
    <property type="match status" value="1"/>
</dbReference>
<name>A0A367WVY1_9PROT</name>
<dbReference type="InterPro" id="IPR001387">
    <property type="entry name" value="Cro/C1-type_HTH"/>
</dbReference>
<dbReference type="PROSITE" id="PS50943">
    <property type="entry name" value="HTH_CROC1"/>
    <property type="match status" value="1"/>
</dbReference>
<dbReference type="PANTHER" id="PTHR46797">
    <property type="entry name" value="HTH-TYPE TRANSCRIPTIONAL REGULATOR"/>
    <property type="match status" value="1"/>
</dbReference>
<proteinExistence type="predicted"/>
<dbReference type="Pfam" id="PF13560">
    <property type="entry name" value="HTH_31"/>
    <property type="match status" value="1"/>
</dbReference>
<dbReference type="Gene3D" id="2.60.120.10">
    <property type="entry name" value="Jelly Rolls"/>
    <property type="match status" value="1"/>
</dbReference>
<evidence type="ECO:0000259" key="2">
    <source>
        <dbReference type="PROSITE" id="PS50943"/>
    </source>
</evidence>
<dbReference type="SUPFAM" id="SSF47413">
    <property type="entry name" value="lambda repressor-like DNA-binding domains"/>
    <property type="match status" value="1"/>
</dbReference>
<dbReference type="CDD" id="cd00093">
    <property type="entry name" value="HTH_XRE"/>
    <property type="match status" value="1"/>
</dbReference>
<dbReference type="GO" id="GO:0005829">
    <property type="term" value="C:cytosol"/>
    <property type="evidence" value="ECO:0007669"/>
    <property type="project" value="TreeGrafter"/>
</dbReference>
<accession>A0A367WVY1</accession>
<dbReference type="InterPro" id="IPR010982">
    <property type="entry name" value="Lambda_DNA-bd_dom_sf"/>
</dbReference>
<dbReference type="AlphaFoldDB" id="A0A367WVY1"/>
<dbReference type="CDD" id="cd02209">
    <property type="entry name" value="cupin_XRE_C"/>
    <property type="match status" value="1"/>
</dbReference>
<evidence type="ECO:0000313" key="4">
    <source>
        <dbReference type="Proteomes" id="UP000252517"/>
    </source>
</evidence>
<dbReference type="OrthoDB" id="189170at2"/>
<dbReference type="InterPro" id="IPR014710">
    <property type="entry name" value="RmlC-like_jellyroll"/>
</dbReference>
<dbReference type="EMBL" id="JPWH01000016">
    <property type="protein sequence ID" value="RCK45613.1"/>
    <property type="molecule type" value="Genomic_DNA"/>
</dbReference>
<organism evidence="3 4">
    <name type="scientific">Thalassospira profundimaris</name>
    <dbReference type="NCBI Taxonomy" id="502049"/>
    <lineage>
        <taxon>Bacteria</taxon>
        <taxon>Pseudomonadati</taxon>
        <taxon>Pseudomonadota</taxon>
        <taxon>Alphaproteobacteria</taxon>
        <taxon>Rhodospirillales</taxon>
        <taxon>Thalassospiraceae</taxon>
        <taxon>Thalassospira</taxon>
    </lineage>
</organism>
<dbReference type="InterPro" id="IPR011051">
    <property type="entry name" value="RmlC_Cupin_sf"/>
</dbReference>
<reference evidence="3 4" key="1">
    <citation type="submission" date="2014-07" db="EMBL/GenBank/DDBJ databases">
        <title>Draft genome sequence of Thalassospira profundimaris S25-3-2.</title>
        <authorList>
            <person name="Lai Q."/>
            <person name="Shao Z."/>
        </authorList>
    </citation>
    <scope>NUCLEOTIDE SEQUENCE [LARGE SCALE GENOMIC DNA]</scope>
    <source>
        <strain evidence="3 4">S25-3-2</strain>
    </source>
</reference>
<keyword evidence="1" id="KW-0238">DNA-binding</keyword>
<dbReference type="GO" id="GO:0003677">
    <property type="term" value="F:DNA binding"/>
    <property type="evidence" value="ECO:0007669"/>
    <property type="project" value="UniProtKB-KW"/>
</dbReference>
<evidence type="ECO:0000313" key="3">
    <source>
        <dbReference type="EMBL" id="RCK45613.1"/>
    </source>
</evidence>
<feature type="domain" description="HTH cro/C1-type" evidence="2">
    <location>
        <begin position="17"/>
        <end position="71"/>
    </location>
</feature>
<gene>
    <name evidence="3" type="ORF">TH25_17820</name>
</gene>
<dbReference type="SUPFAM" id="SSF51182">
    <property type="entry name" value="RmlC-like cupins"/>
    <property type="match status" value="1"/>
</dbReference>